<proteinExistence type="predicted"/>
<accession>A0A4S8QYR1</accession>
<comment type="caution">
    <text evidence="1">The sequence shown here is derived from an EMBL/GenBank/DDBJ whole genome shotgun (WGS) entry which is preliminary data.</text>
</comment>
<dbReference type="Proteomes" id="UP000308671">
    <property type="component" value="Unassembled WGS sequence"/>
</dbReference>
<keyword evidence="2" id="KW-1185">Reference proteome</keyword>
<protein>
    <submittedName>
        <fullName evidence="1">Uncharacterized protein</fullName>
    </submittedName>
</protein>
<gene>
    <name evidence="1" type="ORF">BGAL_0145g00100</name>
</gene>
<evidence type="ECO:0000313" key="1">
    <source>
        <dbReference type="EMBL" id="THV50563.1"/>
    </source>
</evidence>
<dbReference type="EMBL" id="PQXL01000145">
    <property type="protein sequence ID" value="THV50563.1"/>
    <property type="molecule type" value="Genomic_DNA"/>
</dbReference>
<organism evidence="1 2">
    <name type="scientific">Botrytis galanthina</name>
    <dbReference type="NCBI Taxonomy" id="278940"/>
    <lineage>
        <taxon>Eukaryota</taxon>
        <taxon>Fungi</taxon>
        <taxon>Dikarya</taxon>
        <taxon>Ascomycota</taxon>
        <taxon>Pezizomycotina</taxon>
        <taxon>Leotiomycetes</taxon>
        <taxon>Helotiales</taxon>
        <taxon>Sclerotiniaceae</taxon>
        <taxon>Botrytis</taxon>
    </lineage>
</organism>
<dbReference type="AlphaFoldDB" id="A0A4S8QYR1"/>
<sequence length="63" mass="7175">MQDFRKTNKSDFIKLTQSKPCTVRVSDGLFLANVMRMDGRGTFDLWLKAKDYFALSTQPNGGQ</sequence>
<evidence type="ECO:0000313" key="2">
    <source>
        <dbReference type="Proteomes" id="UP000308671"/>
    </source>
</evidence>
<reference evidence="1 2" key="1">
    <citation type="submission" date="2017-12" db="EMBL/GenBank/DDBJ databases">
        <title>Comparative genomics of Botrytis spp.</title>
        <authorList>
            <person name="Valero-Jimenez C.A."/>
            <person name="Tapia P."/>
            <person name="Veloso J."/>
            <person name="Silva-Moreno E."/>
            <person name="Staats M."/>
            <person name="Valdes J.H."/>
            <person name="Van Kan J.A.L."/>
        </authorList>
    </citation>
    <scope>NUCLEOTIDE SEQUENCE [LARGE SCALE GENOMIC DNA]</scope>
    <source>
        <strain evidence="1 2">MUCL435</strain>
    </source>
</reference>
<name>A0A4S8QYR1_9HELO</name>